<evidence type="ECO:0000313" key="1">
    <source>
        <dbReference type="EMBL" id="KAH6869423.1"/>
    </source>
</evidence>
<reference evidence="1 2" key="1">
    <citation type="journal article" date="2021" name="Nat. Commun.">
        <title>Genetic determinants of endophytism in the Arabidopsis root mycobiome.</title>
        <authorList>
            <person name="Mesny F."/>
            <person name="Miyauchi S."/>
            <person name="Thiergart T."/>
            <person name="Pickel B."/>
            <person name="Atanasova L."/>
            <person name="Karlsson M."/>
            <person name="Huettel B."/>
            <person name="Barry K.W."/>
            <person name="Haridas S."/>
            <person name="Chen C."/>
            <person name="Bauer D."/>
            <person name="Andreopoulos W."/>
            <person name="Pangilinan J."/>
            <person name="LaButti K."/>
            <person name="Riley R."/>
            <person name="Lipzen A."/>
            <person name="Clum A."/>
            <person name="Drula E."/>
            <person name="Henrissat B."/>
            <person name="Kohler A."/>
            <person name="Grigoriev I.V."/>
            <person name="Martin F.M."/>
            <person name="Hacquard S."/>
        </authorList>
    </citation>
    <scope>NUCLEOTIDE SEQUENCE [LARGE SCALE GENOMIC DNA]</scope>
    <source>
        <strain evidence="1 2">MPI-CAGE-CH-0241</strain>
    </source>
</reference>
<sequence length="367" mass="41379">MFQTNSAAQPISHSFHMSTPGQQHWLAPYEIRHGVSTVSGQELQLERHEILHHLRGYLEGCHRKDLWCYQGRQIHRMEYLPQLDGSRALDFRNKTVPIYLLNGDAEKRGFTGLLLGVIHNYLYRRWFRPYRTDIERGQFVAKVVLCIVQPDTKDEDSAVDLAMRMHATINTRLDSIRAQQVYTTRPLFRAMAIIIPGQNYHTCGVVSRVAAMPVLIVLTGENEGISAPISFDAIADRAEMVTVGGKAAVRTDLETAIGFVMLLEEREDGAFGPQPNPVASTAASTVDVESGEQLYKNVQIMARQLGWTDEPLVGPSSQWVDAEKYSDWTGHGAQMNAVVMECWEQNGWRGHAWSCRCSDSERLGEHK</sequence>
<evidence type="ECO:0000313" key="2">
    <source>
        <dbReference type="Proteomes" id="UP000777438"/>
    </source>
</evidence>
<keyword evidence="2" id="KW-1185">Reference proteome</keyword>
<accession>A0A9P8VRY6</accession>
<dbReference type="Proteomes" id="UP000777438">
    <property type="component" value="Unassembled WGS sequence"/>
</dbReference>
<organism evidence="1 2">
    <name type="scientific">Thelonectria olida</name>
    <dbReference type="NCBI Taxonomy" id="1576542"/>
    <lineage>
        <taxon>Eukaryota</taxon>
        <taxon>Fungi</taxon>
        <taxon>Dikarya</taxon>
        <taxon>Ascomycota</taxon>
        <taxon>Pezizomycotina</taxon>
        <taxon>Sordariomycetes</taxon>
        <taxon>Hypocreomycetidae</taxon>
        <taxon>Hypocreales</taxon>
        <taxon>Nectriaceae</taxon>
        <taxon>Thelonectria</taxon>
    </lineage>
</organism>
<gene>
    <name evidence="1" type="ORF">B0T10DRAFT_501539</name>
</gene>
<dbReference type="OrthoDB" id="3513679at2759"/>
<dbReference type="EMBL" id="JAGPYM010000072">
    <property type="protein sequence ID" value="KAH6869423.1"/>
    <property type="molecule type" value="Genomic_DNA"/>
</dbReference>
<name>A0A9P8VRY6_9HYPO</name>
<comment type="caution">
    <text evidence="1">The sequence shown here is derived from an EMBL/GenBank/DDBJ whole genome shotgun (WGS) entry which is preliminary data.</text>
</comment>
<proteinExistence type="predicted"/>
<protein>
    <submittedName>
        <fullName evidence="1">Uncharacterized protein</fullName>
    </submittedName>
</protein>
<dbReference type="AlphaFoldDB" id="A0A9P8VRY6"/>